<dbReference type="Gene3D" id="1.10.10.10">
    <property type="entry name" value="Winged helix-like DNA-binding domain superfamily/Winged helix DNA-binding domain"/>
    <property type="match status" value="1"/>
</dbReference>
<dbReference type="Gene3D" id="3.40.50.2300">
    <property type="match status" value="1"/>
</dbReference>
<protein>
    <submittedName>
        <fullName evidence="10">DNA-binding response regulator, OmpR family, contains REC and winged-helix (WHTH) domain</fullName>
    </submittedName>
</protein>
<dbReference type="InterPro" id="IPR036388">
    <property type="entry name" value="WH-like_DNA-bd_sf"/>
</dbReference>
<name>A0A1G6HEY4_9ACTN</name>
<evidence type="ECO:0000256" key="6">
    <source>
        <dbReference type="PROSITE-ProRule" id="PRU00169"/>
    </source>
</evidence>
<dbReference type="InterPro" id="IPR011006">
    <property type="entry name" value="CheY-like_superfamily"/>
</dbReference>
<accession>A0A1G6HEY4</accession>
<keyword evidence="5" id="KW-0804">Transcription</keyword>
<dbReference type="CDD" id="cd17574">
    <property type="entry name" value="REC_OmpR"/>
    <property type="match status" value="1"/>
</dbReference>
<sequence length="285" mass="30523">MFEWGGPPAGTGRAAPVAEGPVAEGAVAEGAVAVGPAGPDPASYGQGMETHDDSSPRILVVDDEKALAGMVASYMERAGYATRLEHTGPAGLAAVRSWSPDVVILDLGLPEMDGMEVCRRLRTFSDAYVIMLTARDDEFDTLMGFSAGADDYVTKPFSTRTLVSRVQAVLRRSRAGGLGGTGADGLERVVGGLRIDVAAHEAFLDGEPLALTPTEMSLLLTLSERPKWAFSRRQLLDAVWGEHWVGDDHIVDVHVANLRRKLRDDPARPHYVLTVRGVGYRMGQG</sequence>
<keyword evidence="3" id="KW-0805">Transcription regulation</keyword>
<dbReference type="AlphaFoldDB" id="A0A1G6HEY4"/>
<evidence type="ECO:0000256" key="5">
    <source>
        <dbReference type="ARBA" id="ARBA00023163"/>
    </source>
</evidence>
<dbReference type="GO" id="GO:0000976">
    <property type="term" value="F:transcription cis-regulatory region binding"/>
    <property type="evidence" value="ECO:0007669"/>
    <property type="project" value="TreeGrafter"/>
</dbReference>
<dbReference type="EMBL" id="FMYF01000009">
    <property type="protein sequence ID" value="SDB92799.1"/>
    <property type="molecule type" value="Genomic_DNA"/>
</dbReference>
<dbReference type="FunFam" id="1.10.10.10:FF:000018">
    <property type="entry name" value="DNA-binding response regulator ResD"/>
    <property type="match status" value="1"/>
</dbReference>
<feature type="domain" description="Response regulatory" evidence="8">
    <location>
        <begin position="57"/>
        <end position="170"/>
    </location>
</feature>
<dbReference type="Pfam" id="PF00072">
    <property type="entry name" value="Response_reg"/>
    <property type="match status" value="1"/>
</dbReference>
<dbReference type="Proteomes" id="UP000199086">
    <property type="component" value="Unassembled WGS sequence"/>
</dbReference>
<dbReference type="InterPro" id="IPR039420">
    <property type="entry name" value="WalR-like"/>
</dbReference>
<evidence type="ECO:0000256" key="1">
    <source>
        <dbReference type="ARBA" id="ARBA00022553"/>
    </source>
</evidence>
<dbReference type="SUPFAM" id="SSF52172">
    <property type="entry name" value="CheY-like"/>
    <property type="match status" value="1"/>
</dbReference>
<evidence type="ECO:0000256" key="2">
    <source>
        <dbReference type="ARBA" id="ARBA00023012"/>
    </source>
</evidence>
<dbReference type="PROSITE" id="PS50110">
    <property type="entry name" value="RESPONSE_REGULATORY"/>
    <property type="match status" value="1"/>
</dbReference>
<dbReference type="GO" id="GO:0000156">
    <property type="term" value="F:phosphorelay response regulator activity"/>
    <property type="evidence" value="ECO:0007669"/>
    <property type="project" value="TreeGrafter"/>
</dbReference>
<keyword evidence="1 6" id="KW-0597">Phosphoprotein</keyword>
<organism evidence="10 11">
    <name type="scientific">Raineyella antarctica</name>
    <dbReference type="NCBI Taxonomy" id="1577474"/>
    <lineage>
        <taxon>Bacteria</taxon>
        <taxon>Bacillati</taxon>
        <taxon>Actinomycetota</taxon>
        <taxon>Actinomycetes</taxon>
        <taxon>Propionibacteriales</taxon>
        <taxon>Propionibacteriaceae</taxon>
        <taxon>Raineyella</taxon>
    </lineage>
</organism>
<dbReference type="SMART" id="SM00862">
    <property type="entry name" value="Trans_reg_C"/>
    <property type="match status" value="1"/>
</dbReference>
<feature type="modified residue" description="4-aspartylphosphate" evidence="6">
    <location>
        <position position="106"/>
    </location>
</feature>
<dbReference type="Gene3D" id="6.10.250.690">
    <property type="match status" value="1"/>
</dbReference>
<evidence type="ECO:0000259" key="9">
    <source>
        <dbReference type="PROSITE" id="PS51755"/>
    </source>
</evidence>
<dbReference type="SUPFAM" id="SSF46894">
    <property type="entry name" value="C-terminal effector domain of the bipartite response regulators"/>
    <property type="match status" value="1"/>
</dbReference>
<keyword evidence="11" id="KW-1185">Reference proteome</keyword>
<dbReference type="PROSITE" id="PS51755">
    <property type="entry name" value="OMPR_PHOB"/>
    <property type="match status" value="1"/>
</dbReference>
<dbReference type="GO" id="GO:0032993">
    <property type="term" value="C:protein-DNA complex"/>
    <property type="evidence" value="ECO:0007669"/>
    <property type="project" value="TreeGrafter"/>
</dbReference>
<feature type="domain" description="OmpR/PhoB-type" evidence="9">
    <location>
        <begin position="185"/>
        <end position="284"/>
    </location>
</feature>
<evidence type="ECO:0000313" key="11">
    <source>
        <dbReference type="Proteomes" id="UP000199086"/>
    </source>
</evidence>
<feature type="DNA-binding region" description="OmpR/PhoB-type" evidence="7">
    <location>
        <begin position="185"/>
        <end position="284"/>
    </location>
</feature>
<reference evidence="10 11" key="1">
    <citation type="submission" date="2016-06" db="EMBL/GenBank/DDBJ databases">
        <authorList>
            <person name="Olsen C.W."/>
            <person name="Carey S."/>
            <person name="Hinshaw L."/>
            <person name="Karasin A.I."/>
        </authorList>
    </citation>
    <scope>NUCLEOTIDE SEQUENCE [LARGE SCALE GENOMIC DNA]</scope>
    <source>
        <strain evidence="10 11">LZ-22</strain>
    </source>
</reference>
<dbReference type="InterPro" id="IPR001789">
    <property type="entry name" value="Sig_transdc_resp-reg_receiver"/>
</dbReference>
<evidence type="ECO:0000313" key="10">
    <source>
        <dbReference type="EMBL" id="SDB92799.1"/>
    </source>
</evidence>
<evidence type="ECO:0000256" key="4">
    <source>
        <dbReference type="ARBA" id="ARBA00023125"/>
    </source>
</evidence>
<dbReference type="Pfam" id="PF00486">
    <property type="entry name" value="Trans_reg_C"/>
    <property type="match status" value="1"/>
</dbReference>
<evidence type="ECO:0000256" key="3">
    <source>
        <dbReference type="ARBA" id="ARBA00023015"/>
    </source>
</evidence>
<dbReference type="PANTHER" id="PTHR48111:SF4">
    <property type="entry name" value="DNA-BINDING DUAL TRANSCRIPTIONAL REGULATOR OMPR"/>
    <property type="match status" value="1"/>
</dbReference>
<dbReference type="STRING" id="1577474.GA0111570_10973"/>
<keyword evidence="4 7" id="KW-0238">DNA-binding</keyword>
<dbReference type="FunFam" id="3.40.50.2300:FF:000001">
    <property type="entry name" value="DNA-binding response regulator PhoB"/>
    <property type="match status" value="1"/>
</dbReference>
<dbReference type="SMART" id="SM00448">
    <property type="entry name" value="REC"/>
    <property type="match status" value="1"/>
</dbReference>
<proteinExistence type="predicted"/>
<dbReference type="PANTHER" id="PTHR48111">
    <property type="entry name" value="REGULATOR OF RPOS"/>
    <property type="match status" value="1"/>
</dbReference>
<keyword evidence="2" id="KW-0902">Two-component regulatory system</keyword>
<dbReference type="GO" id="GO:0005829">
    <property type="term" value="C:cytosol"/>
    <property type="evidence" value="ECO:0007669"/>
    <property type="project" value="TreeGrafter"/>
</dbReference>
<gene>
    <name evidence="10" type="ORF">GA0111570_10973</name>
</gene>
<evidence type="ECO:0000259" key="8">
    <source>
        <dbReference type="PROSITE" id="PS50110"/>
    </source>
</evidence>
<dbReference type="InterPro" id="IPR001867">
    <property type="entry name" value="OmpR/PhoB-type_DNA-bd"/>
</dbReference>
<dbReference type="CDD" id="cd00383">
    <property type="entry name" value="trans_reg_C"/>
    <property type="match status" value="1"/>
</dbReference>
<evidence type="ECO:0000256" key="7">
    <source>
        <dbReference type="PROSITE-ProRule" id="PRU01091"/>
    </source>
</evidence>
<dbReference type="GO" id="GO:0006355">
    <property type="term" value="P:regulation of DNA-templated transcription"/>
    <property type="evidence" value="ECO:0007669"/>
    <property type="project" value="InterPro"/>
</dbReference>
<dbReference type="InterPro" id="IPR016032">
    <property type="entry name" value="Sig_transdc_resp-reg_C-effctor"/>
</dbReference>